<dbReference type="PATRIC" id="fig|1095748.3.peg.1053"/>
<sequence>MTAVGVWRDLFIRKGRLKLSLRFQTTSFIQSTQAWSNSSSVGFAHE</sequence>
<proteinExistence type="predicted"/>
<reference evidence="1 2" key="1">
    <citation type="submission" date="2012-04" db="EMBL/GenBank/DDBJ databases">
        <authorList>
            <person name="Harkins D.M."/>
            <person name="Madupu R."/>
            <person name="Durkin A.S."/>
            <person name="Torralba M."/>
            <person name="Methe B."/>
            <person name="Sutton G.G."/>
            <person name="Nelson K.E."/>
        </authorList>
    </citation>
    <scope>NUCLEOTIDE SEQUENCE [LARGE SCALE GENOMIC DNA]</scope>
    <source>
        <strain evidence="1 2">VK64</strain>
    </source>
</reference>
<evidence type="ECO:0000313" key="1">
    <source>
        <dbReference type="EMBL" id="EIG29336.1"/>
    </source>
</evidence>
<protein>
    <submittedName>
        <fullName evidence="1">Uncharacterized protein</fullName>
    </submittedName>
</protein>
<gene>
    <name evidence="1" type="ORF">HMPREF1051_1979</name>
</gene>
<dbReference type="AlphaFoldDB" id="I2NU25"/>
<accession>I2NU25</accession>
<evidence type="ECO:0000313" key="2">
    <source>
        <dbReference type="Proteomes" id="UP000004473"/>
    </source>
</evidence>
<organism evidence="1 2">
    <name type="scientific">Neisseria sicca VK64</name>
    <dbReference type="NCBI Taxonomy" id="1095748"/>
    <lineage>
        <taxon>Bacteria</taxon>
        <taxon>Pseudomonadati</taxon>
        <taxon>Pseudomonadota</taxon>
        <taxon>Betaproteobacteria</taxon>
        <taxon>Neisseriales</taxon>
        <taxon>Neisseriaceae</taxon>
        <taxon>Neisseria</taxon>
    </lineage>
</organism>
<dbReference type="EMBL" id="AJMT01000076">
    <property type="protein sequence ID" value="EIG29336.1"/>
    <property type="molecule type" value="Genomic_DNA"/>
</dbReference>
<comment type="caution">
    <text evidence="1">The sequence shown here is derived from an EMBL/GenBank/DDBJ whole genome shotgun (WGS) entry which is preliminary data.</text>
</comment>
<name>I2NU25_NEISI</name>
<dbReference type="Proteomes" id="UP000004473">
    <property type="component" value="Unassembled WGS sequence"/>
</dbReference>